<sequence>MHAFTTIATALVSLVSLSAAAPASEQIFEKRQDTIAGSVTICTGANYSGDCYTQNYTSNACNVLPAPYFENVLTFAPGHEILCRITNTQDTCTTHGDLFIEYPGSTQLDNYNGINYSNMTSFLCQKCTNCA</sequence>
<gene>
    <name evidence="2" type="ORF">HDK90DRAFT_215686</name>
</gene>
<reference evidence="2 3" key="1">
    <citation type="submission" date="2024-04" db="EMBL/GenBank/DDBJ databases">
        <title>Phyllosticta paracitricarpa is synonymous to the EU quarantine fungus P. citricarpa based on phylogenomic analyses.</title>
        <authorList>
            <consortium name="Lawrence Berkeley National Laboratory"/>
            <person name="Van Ingen-Buijs V.A."/>
            <person name="Van Westerhoven A.C."/>
            <person name="Haridas S."/>
            <person name="Skiadas P."/>
            <person name="Martin F."/>
            <person name="Groenewald J.Z."/>
            <person name="Crous P.W."/>
            <person name="Seidl M.F."/>
        </authorList>
    </citation>
    <scope>NUCLEOTIDE SEQUENCE [LARGE SCALE GENOMIC DNA]</scope>
    <source>
        <strain evidence="2 3">CBS 123374</strain>
    </source>
</reference>
<keyword evidence="3" id="KW-1185">Reference proteome</keyword>
<keyword evidence="1" id="KW-0732">Signal</keyword>
<dbReference type="EMBL" id="JBBWRZ010000004">
    <property type="protein sequence ID" value="KAK8238176.1"/>
    <property type="molecule type" value="Genomic_DNA"/>
</dbReference>
<feature type="signal peptide" evidence="1">
    <location>
        <begin position="1"/>
        <end position="20"/>
    </location>
</feature>
<dbReference type="Proteomes" id="UP001492380">
    <property type="component" value="Unassembled WGS sequence"/>
</dbReference>
<protein>
    <submittedName>
        <fullName evidence="2">Uncharacterized protein</fullName>
    </submittedName>
</protein>
<proteinExistence type="predicted"/>
<feature type="chain" id="PRO_5046341807" evidence="1">
    <location>
        <begin position="21"/>
        <end position="131"/>
    </location>
</feature>
<evidence type="ECO:0000313" key="3">
    <source>
        <dbReference type="Proteomes" id="UP001492380"/>
    </source>
</evidence>
<evidence type="ECO:0000256" key="1">
    <source>
        <dbReference type="SAM" id="SignalP"/>
    </source>
</evidence>
<accession>A0ABR1YT73</accession>
<organism evidence="2 3">
    <name type="scientific">Phyllosticta capitalensis</name>
    <dbReference type="NCBI Taxonomy" id="121624"/>
    <lineage>
        <taxon>Eukaryota</taxon>
        <taxon>Fungi</taxon>
        <taxon>Dikarya</taxon>
        <taxon>Ascomycota</taxon>
        <taxon>Pezizomycotina</taxon>
        <taxon>Dothideomycetes</taxon>
        <taxon>Dothideomycetes incertae sedis</taxon>
        <taxon>Botryosphaeriales</taxon>
        <taxon>Phyllostictaceae</taxon>
        <taxon>Phyllosticta</taxon>
    </lineage>
</organism>
<evidence type="ECO:0000313" key="2">
    <source>
        <dbReference type="EMBL" id="KAK8238176.1"/>
    </source>
</evidence>
<comment type="caution">
    <text evidence="2">The sequence shown here is derived from an EMBL/GenBank/DDBJ whole genome shotgun (WGS) entry which is preliminary data.</text>
</comment>
<name>A0ABR1YT73_9PEZI</name>